<protein>
    <submittedName>
        <fullName evidence="1">Putative extracellular solute-binding protein, PotD/PotF family</fullName>
    </submittedName>
</protein>
<dbReference type="OrthoDB" id="9815444at2"/>
<dbReference type="SUPFAM" id="SSF53850">
    <property type="entry name" value="Periplasmic binding protein-like II"/>
    <property type="match status" value="1"/>
</dbReference>
<dbReference type="Gene3D" id="3.40.190.10">
    <property type="entry name" value="Periplasmic binding protein-like II"/>
    <property type="match status" value="2"/>
</dbReference>
<dbReference type="EMBL" id="AM889285">
    <property type="protein sequence ID" value="CAP55540.1"/>
    <property type="molecule type" value="Genomic_DNA"/>
</dbReference>
<organism evidence="1 2">
    <name type="scientific">Gluconacetobacter diazotrophicus (strain ATCC 49037 / DSM 5601 / CCUG 37298 / CIP 103539 / LMG 7603 / PAl5)</name>
    <dbReference type="NCBI Taxonomy" id="272568"/>
    <lineage>
        <taxon>Bacteria</taxon>
        <taxon>Pseudomonadati</taxon>
        <taxon>Pseudomonadota</taxon>
        <taxon>Alphaproteobacteria</taxon>
        <taxon>Acetobacterales</taxon>
        <taxon>Acetobacteraceae</taxon>
        <taxon>Gluconacetobacter</taxon>
    </lineage>
</organism>
<keyword evidence="2" id="KW-1185">Reference proteome</keyword>
<dbReference type="KEGG" id="gdi:GDI1597"/>
<evidence type="ECO:0000313" key="1">
    <source>
        <dbReference type="EMBL" id="CAP55540.1"/>
    </source>
</evidence>
<sequence>MLFCLTVLVGNDARAGWRAHALVVEGWGGALGKAQDQAFFRPFAASTGTGILRYVWDGGSLPAPAGRHAWALALVEDSTARIACMQGRLQRLGGSPGSADACGVPALHDGIALAWDRGRIPAAPHWSDFWNIVRYPGKRGLRKDPRSTLEIALMADGVAPSDVYTVLATPEGVDRAFHKLSQLRPYIVWWTSAAESARIIGDGSVLMTSAAGGEVAASASSGHRDVGLQWAQSLDDGLSWGVAPGLDSTVRDRARALLHYMSQPEQIARFAGLYHARPDDPSLQPMPMDAAFWQAHLPGLAKRFADWLATP</sequence>
<dbReference type="STRING" id="272568.GDI1597"/>
<dbReference type="eggNOG" id="COG0687">
    <property type="taxonomic scope" value="Bacteria"/>
</dbReference>
<proteinExistence type="predicted"/>
<dbReference type="KEGG" id="gdj:Gdia_1803"/>
<accession>A9HGR9</accession>
<dbReference type="Pfam" id="PF13416">
    <property type="entry name" value="SBP_bac_8"/>
    <property type="match status" value="1"/>
</dbReference>
<dbReference type="HOGENOM" id="CLU_026974_8_0_5"/>
<dbReference type="Proteomes" id="UP000001176">
    <property type="component" value="Chromosome"/>
</dbReference>
<dbReference type="InterPro" id="IPR006059">
    <property type="entry name" value="SBP"/>
</dbReference>
<reference evidence="1 2" key="1">
    <citation type="journal article" date="2009" name="BMC Genomics">
        <title>Complete genome sequence of the sugarcane nitrogen-fixing endophyte Gluconacetobacter diazotrophicus Pal5.</title>
        <authorList>
            <person name="Bertalan M."/>
            <person name="Albano R."/>
            <person name="Padua V."/>
            <person name="Rouws L."/>
            <person name="Rojas C."/>
            <person name="Hemerly A."/>
            <person name="Teixeira K."/>
            <person name="Schwab S."/>
            <person name="Araujo J."/>
            <person name="Oliveira A."/>
            <person name="Franca L."/>
            <person name="Magalhaes V."/>
            <person name="Alqueres S."/>
            <person name="Cardoso A."/>
            <person name="Almeida W."/>
            <person name="Loureiro M.M."/>
            <person name="Nogueira E."/>
            <person name="Cidade D."/>
            <person name="Oliveira D."/>
            <person name="Simao T."/>
            <person name="Macedo J."/>
            <person name="Valadao A."/>
            <person name="Dreschsel M."/>
            <person name="Freitas F."/>
            <person name="Vidal M."/>
            <person name="Guedes H."/>
            <person name="Rodrigues E."/>
            <person name="Meneses C."/>
            <person name="Brioso P."/>
            <person name="Pozzer L."/>
            <person name="Figueiredo D."/>
            <person name="Montano H."/>
            <person name="Junior J."/>
            <person name="Filho G."/>
            <person name="Flores V."/>
            <person name="Ferreira B."/>
            <person name="Branco A."/>
            <person name="Gonzalez P."/>
            <person name="Guillobel H."/>
            <person name="Lemos M."/>
            <person name="Seibel L."/>
            <person name="Macedo J."/>
            <person name="Alves-Ferreira M."/>
            <person name="Sachetto-Martins G."/>
            <person name="Coelho A."/>
            <person name="Santos E."/>
            <person name="Amaral G."/>
            <person name="Neves A."/>
            <person name="Pacheco A.B."/>
            <person name="Carvalho D."/>
            <person name="Lery L."/>
            <person name="Bisch P."/>
            <person name="Rossle S.C."/>
            <person name="Urmenyi T."/>
            <person name="Kruger W.V."/>
            <person name="Martins O."/>
            <person name="Baldani J.I."/>
            <person name="Ferreira P.C."/>
        </authorList>
    </citation>
    <scope>NUCLEOTIDE SEQUENCE [LARGE SCALE GENOMIC DNA]</scope>
    <source>
        <strain evidence="2">ATCC 49037 / DSM 5601 / CCUG 37298 / CIP 103539 / LMG 7603 / PAl5</strain>
    </source>
</reference>
<gene>
    <name evidence="1" type="ordered locus">GDI1597</name>
</gene>
<name>A9HGR9_GLUDA</name>
<evidence type="ECO:0000313" key="2">
    <source>
        <dbReference type="Proteomes" id="UP000001176"/>
    </source>
</evidence>
<dbReference type="AlphaFoldDB" id="A9HGR9"/>
<dbReference type="RefSeq" id="WP_012224994.1">
    <property type="nucleotide sequence ID" value="NC_010125.1"/>
</dbReference>